<feature type="signal peptide" evidence="1">
    <location>
        <begin position="1"/>
        <end position="20"/>
    </location>
</feature>
<evidence type="ECO:0008006" key="4">
    <source>
        <dbReference type="Google" id="ProtNLM"/>
    </source>
</evidence>
<keyword evidence="1" id="KW-0732">Signal</keyword>
<dbReference type="EMBL" id="CP002691">
    <property type="protein sequence ID" value="AEE50146.1"/>
    <property type="molecule type" value="Genomic_DNA"/>
</dbReference>
<reference evidence="2 3" key="1">
    <citation type="journal article" date="2011" name="Stand. Genomic Sci.">
        <title>Complete genome sequence of Haliscomenobacter hydrossis type strain (O).</title>
        <authorList>
            <consortium name="US DOE Joint Genome Institute (JGI-PGF)"/>
            <person name="Daligault H."/>
            <person name="Lapidus A."/>
            <person name="Zeytun A."/>
            <person name="Nolan M."/>
            <person name="Lucas S."/>
            <person name="Del Rio T.G."/>
            <person name="Tice H."/>
            <person name="Cheng J.F."/>
            <person name="Tapia R."/>
            <person name="Han C."/>
            <person name="Goodwin L."/>
            <person name="Pitluck S."/>
            <person name="Liolios K."/>
            <person name="Pagani I."/>
            <person name="Ivanova N."/>
            <person name="Huntemann M."/>
            <person name="Mavromatis K."/>
            <person name="Mikhailova N."/>
            <person name="Pati A."/>
            <person name="Chen A."/>
            <person name="Palaniappan K."/>
            <person name="Land M."/>
            <person name="Hauser L."/>
            <person name="Brambilla E.M."/>
            <person name="Rohde M."/>
            <person name="Verbarg S."/>
            <person name="Goker M."/>
            <person name="Bristow J."/>
            <person name="Eisen J.A."/>
            <person name="Markowitz V."/>
            <person name="Hugenholtz P."/>
            <person name="Kyrpides N.C."/>
            <person name="Klenk H.P."/>
            <person name="Woyke T."/>
        </authorList>
    </citation>
    <scope>NUCLEOTIDE SEQUENCE [LARGE SCALE GENOMIC DNA]</scope>
    <source>
        <strain evidence="3">ATCC 27775 / DSM 1100 / LMG 10767 / O</strain>
    </source>
</reference>
<accession>F4KU49</accession>
<proteinExistence type="predicted"/>
<dbReference type="Proteomes" id="UP000008461">
    <property type="component" value="Chromosome"/>
</dbReference>
<evidence type="ECO:0000256" key="1">
    <source>
        <dbReference type="SAM" id="SignalP"/>
    </source>
</evidence>
<gene>
    <name evidence="2" type="ordered locus">Halhy_2267</name>
</gene>
<sequence>MRLYLLVLGFLLLFSSKSSAQLFFGIGAQHQTLSFSRDGSQGLQGVDQVVKLAGGDLNKVFPKRIRSTTLAPQVFIGWHFPQENDYYVRAQVATSQNFAQTFKLRGNVSVEGKNIPLPNAISLGIEMGRKFDNSTFLFGSIIYDDGVRFSDYLLSQGTNMDRDAIDALNNISSRVNLLSGAGKGLFQVAVGGGYWLPSPNFDIRARGSVGAAGKALVLNFGFLVELHKKNKKSLDLEKHPDFWFRG</sequence>
<dbReference type="HOGENOM" id="CLU_1127822_0_0_10"/>
<keyword evidence="3" id="KW-1185">Reference proteome</keyword>
<name>F4KU49_HALH1</name>
<organism evidence="2 3">
    <name type="scientific">Haliscomenobacter hydrossis (strain ATCC 27775 / DSM 1100 / LMG 10767 / O)</name>
    <dbReference type="NCBI Taxonomy" id="760192"/>
    <lineage>
        <taxon>Bacteria</taxon>
        <taxon>Pseudomonadati</taxon>
        <taxon>Bacteroidota</taxon>
        <taxon>Saprospiria</taxon>
        <taxon>Saprospirales</taxon>
        <taxon>Haliscomenobacteraceae</taxon>
        <taxon>Haliscomenobacter</taxon>
    </lineage>
</organism>
<dbReference type="KEGG" id="hhy:Halhy_2267"/>
<reference key="2">
    <citation type="submission" date="2011-04" db="EMBL/GenBank/DDBJ databases">
        <title>Complete sequence of chromosome of Haliscomenobacter hydrossis DSM 1100.</title>
        <authorList>
            <consortium name="US DOE Joint Genome Institute (JGI-PGF)"/>
            <person name="Lucas S."/>
            <person name="Han J."/>
            <person name="Lapidus A."/>
            <person name="Bruce D."/>
            <person name="Goodwin L."/>
            <person name="Pitluck S."/>
            <person name="Peters L."/>
            <person name="Kyrpides N."/>
            <person name="Mavromatis K."/>
            <person name="Ivanova N."/>
            <person name="Ovchinnikova G."/>
            <person name="Pagani I."/>
            <person name="Daligault H."/>
            <person name="Detter J.C."/>
            <person name="Han C."/>
            <person name="Land M."/>
            <person name="Hauser L."/>
            <person name="Markowitz V."/>
            <person name="Cheng J.-F."/>
            <person name="Hugenholtz P."/>
            <person name="Woyke T."/>
            <person name="Wu D."/>
            <person name="Verbarg S."/>
            <person name="Frueling A."/>
            <person name="Brambilla E."/>
            <person name="Klenk H.-P."/>
            <person name="Eisen J.A."/>
        </authorList>
    </citation>
    <scope>NUCLEOTIDE SEQUENCE</scope>
    <source>
        <strain>DSM 1100</strain>
    </source>
</reference>
<protein>
    <recommendedName>
        <fullName evidence="4">Outer membrane protein beta-barrel domain-containing protein</fullName>
    </recommendedName>
</protein>
<feature type="chain" id="PRO_5003316053" description="Outer membrane protein beta-barrel domain-containing protein" evidence="1">
    <location>
        <begin position="21"/>
        <end position="246"/>
    </location>
</feature>
<dbReference type="AlphaFoldDB" id="F4KU49"/>
<evidence type="ECO:0000313" key="3">
    <source>
        <dbReference type="Proteomes" id="UP000008461"/>
    </source>
</evidence>
<dbReference type="RefSeq" id="WP_013764696.1">
    <property type="nucleotide sequence ID" value="NC_015510.1"/>
</dbReference>
<evidence type="ECO:0000313" key="2">
    <source>
        <dbReference type="EMBL" id="AEE50146.1"/>
    </source>
</evidence>